<name>A0A4Z2EB07_9TELE</name>
<dbReference type="PANTHER" id="PTHR14905">
    <property type="entry name" value="NG37"/>
    <property type="match status" value="1"/>
</dbReference>
<dbReference type="OrthoDB" id="301415at2759"/>
<dbReference type="InterPro" id="IPR052577">
    <property type="entry name" value="VWA7"/>
</dbReference>
<dbReference type="Pfam" id="PF25107">
    <property type="entry name" value="VWA7_N"/>
    <property type="match status" value="1"/>
</dbReference>
<sequence>MDFLNSTRSDPVYHFDSERVDSAMGLLRQFWDQTLLSVRAKEYQSARHSLGQLFHSLQDFYSHSNWVEMGHRFIYLHLLQPEEPAVPVATGNSSHLCAHYSTHPIV</sequence>
<reference evidence="2 3" key="1">
    <citation type="submission" date="2019-03" db="EMBL/GenBank/DDBJ databases">
        <title>First draft genome of Liparis tanakae, snailfish: a comprehensive survey of snailfish specific genes.</title>
        <authorList>
            <person name="Kim W."/>
            <person name="Song I."/>
            <person name="Jeong J.-H."/>
            <person name="Kim D."/>
            <person name="Kim S."/>
            <person name="Ryu S."/>
            <person name="Song J.Y."/>
            <person name="Lee S.K."/>
        </authorList>
    </citation>
    <scope>NUCLEOTIDE SEQUENCE [LARGE SCALE GENOMIC DNA]</scope>
    <source>
        <tissue evidence="2">Muscle</tissue>
    </source>
</reference>
<protein>
    <submittedName>
        <fullName evidence="2">von Willebrand factor A domain-containing protein 7</fullName>
    </submittedName>
</protein>
<evidence type="ECO:0000313" key="2">
    <source>
        <dbReference type="EMBL" id="TNN25931.1"/>
    </source>
</evidence>
<dbReference type="Proteomes" id="UP000314294">
    <property type="component" value="Unassembled WGS sequence"/>
</dbReference>
<dbReference type="InterPro" id="IPR056862">
    <property type="entry name" value="VWA7_N"/>
</dbReference>
<evidence type="ECO:0000259" key="1">
    <source>
        <dbReference type="Pfam" id="PF25107"/>
    </source>
</evidence>
<organism evidence="2 3">
    <name type="scientific">Liparis tanakae</name>
    <name type="common">Tanaka's snailfish</name>
    <dbReference type="NCBI Taxonomy" id="230148"/>
    <lineage>
        <taxon>Eukaryota</taxon>
        <taxon>Metazoa</taxon>
        <taxon>Chordata</taxon>
        <taxon>Craniata</taxon>
        <taxon>Vertebrata</taxon>
        <taxon>Euteleostomi</taxon>
        <taxon>Actinopterygii</taxon>
        <taxon>Neopterygii</taxon>
        <taxon>Teleostei</taxon>
        <taxon>Neoteleostei</taxon>
        <taxon>Acanthomorphata</taxon>
        <taxon>Eupercaria</taxon>
        <taxon>Perciformes</taxon>
        <taxon>Cottioidei</taxon>
        <taxon>Cottales</taxon>
        <taxon>Liparidae</taxon>
        <taxon>Liparis</taxon>
    </lineage>
</organism>
<gene>
    <name evidence="2" type="primary">Vwa7_0</name>
    <name evidence="2" type="ORF">EYF80_063933</name>
</gene>
<evidence type="ECO:0000313" key="3">
    <source>
        <dbReference type="Proteomes" id="UP000314294"/>
    </source>
</evidence>
<keyword evidence="3" id="KW-1185">Reference proteome</keyword>
<accession>A0A4Z2EB07</accession>
<dbReference type="AlphaFoldDB" id="A0A4Z2EB07"/>
<comment type="caution">
    <text evidence="2">The sequence shown here is derived from an EMBL/GenBank/DDBJ whole genome shotgun (WGS) entry which is preliminary data.</text>
</comment>
<feature type="domain" description="VWA7 N-terminal" evidence="1">
    <location>
        <begin position="1"/>
        <end position="98"/>
    </location>
</feature>
<proteinExistence type="predicted"/>
<dbReference type="PANTHER" id="PTHR14905:SF23">
    <property type="entry name" value="VON WILLEBRAND FACTOR A DOMAIN-CONTAINING PROTEIN 7 ISOFORM X1"/>
    <property type="match status" value="1"/>
</dbReference>
<dbReference type="EMBL" id="SRLO01011328">
    <property type="protein sequence ID" value="TNN25931.1"/>
    <property type="molecule type" value="Genomic_DNA"/>
</dbReference>